<sequence>MDALLPETPVGAIATLTSRDKTAALTQPPPRLFGGYLRKRYSSSMYMGS</sequence>
<dbReference type="EMBL" id="NCKW01015630">
    <property type="protein sequence ID" value="POM62208.1"/>
    <property type="molecule type" value="Genomic_DNA"/>
</dbReference>
<keyword evidence="2" id="KW-1185">Reference proteome</keyword>
<dbReference type="GO" id="GO:0016301">
    <property type="term" value="F:kinase activity"/>
    <property type="evidence" value="ECO:0007669"/>
    <property type="project" value="UniProtKB-KW"/>
</dbReference>
<keyword evidence="1" id="KW-0418">Kinase</keyword>
<accession>A0A2P4X9J4</accession>
<dbReference type="OrthoDB" id="10575089at2759"/>
<name>A0A2P4X9J4_9STRA</name>
<proteinExistence type="predicted"/>
<evidence type="ECO:0000313" key="2">
    <source>
        <dbReference type="Proteomes" id="UP000237271"/>
    </source>
</evidence>
<dbReference type="AlphaFoldDB" id="A0A2P4X9J4"/>
<feature type="non-terminal residue" evidence="1">
    <location>
        <position position="49"/>
    </location>
</feature>
<evidence type="ECO:0000313" key="1">
    <source>
        <dbReference type="EMBL" id="POM62208.1"/>
    </source>
</evidence>
<gene>
    <name evidence="1" type="ORF">PHPALM_28665</name>
</gene>
<keyword evidence="1" id="KW-0808">Transferase</keyword>
<protein>
    <submittedName>
        <fullName evidence="1">Phosphatidylinositol Kinase (PIK-G3)</fullName>
    </submittedName>
</protein>
<comment type="caution">
    <text evidence="1">The sequence shown here is derived from an EMBL/GenBank/DDBJ whole genome shotgun (WGS) entry which is preliminary data.</text>
</comment>
<reference evidence="1 2" key="1">
    <citation type="journal article" date="2017" name="Genome Biol. Evol.">
        <title>Phytophthora megakarya and P. palmivora, closely related causal agents of cacao black pod rot, underwent increases in genome sizes and gene numbers by different mechanisms.</title>
        <authorList>
            <person name="Ali S.S."/>
            <person name="Shao J."/>
            <person name="Lary D.J."/>
            <person name="Kronmiller B."/>
            <person name="Shen D."/>
            <person name="Strem M.D."/>
            <person name="Amoako-Attah I."/>
            <person name="Akrofi A.Y."/>
            <person name="Begoude B.A."/>
            <person name="Ten Hoopen G.M."/>
            <person name="Coulibaly K."/>
            <person name="Kebe B.I."/>
            <person name="Melnick R.L."/>
            <person name="Guiltinan M.J."/>
            <person name="Tyler B.M."/>
            <person name="Meinhardt L.W."/>
            <person name="Bailey B.A."/>
        </authorList>
    </citation>
    <scope>NUCLEOTIDE SEQUENCE [LARGE SCALE GENOMIC DNA]</scope>
    <source>
        <strain evidence="2">sbr112.9</strain>
    </source>
</reference>
<dbReference type="Proteomes" id="UP000237271">
    <property type="component" value="Unassembled WGS sequence"/>
</dbReference>
<organism evidence="1 2">
    <name type="scientific">Phytophthora palmivora</name>
    <dbReference type="NCBI Taxonomy" id="4796"/>
    <lineage>
        <taxon>Eukaryota</taxon>
        <taxon>Sar</taxon>
        <taxon>Stramenopiles</taxon>
        <taxon>Oomycota</taxon>
        <taxon>Peronosporomycetes</taxon>
        <taxon>Peronosporales</taxon>
        <taxon>Peronosporaceae</taxon>
        <taxon>Phytophthora</taxon>
    </lineage>
</organism>